<reference evidence="2" key="1">
    <citation type="submission" date="2014-11" db="EMBL/GenBank/DDBJ databases">
        <authorList>
            <person name="Otto D Thomas"/>
            <person name="Naeem Raeece"/>
        </authorList>
    </citation>
    <scope>NUCLEOTIDE SEQUENCE</scope>
</reference>
<evidence type="ECO:0000256" key="1">
    <source>
        <dbReference type="SAM" id="MobiDB-lite"/>
    </source>
</evidence>
<feature type="non-terminal residue" evidence="2">
    <location>
        <position position="1"/>
    </location>
</feature>
<sequence length="300" mass="32388">VMSLLQKMFVLHCSPSLTPPEECTFGALEETAATIVAGSPRVGTKWSLQVLVDGDLGTPTAGEDGDRAAARDGGAGEEGGEGEPAAEEEGANFLSSFSSSFSSPSYASESVCSALLFSFECQGHGTETAERCRKADSKPDCLSFKGKIHQQAEWKDMKAGKFDQAGDREIGKWVSFQSLGEELPASAQSSSSSAAFSVSSLLMISPLMWVMTWKQVFWSGPLTMEDPQMLTEDMVKHVGFDICREGGVIKQSMEGYLSFDNLSEGKRSKVLVESDFLPPKEGEVDMTLEGDMRIWVGRAM</sequence>
<name>A0A0G4H217_9ALVE</name>
<evidence type="ECO:0000313" key="2">
    <source>
        <dbReference type="EMBL" id="CEM37448.1"/>
    </source>
</evidence>
<dbReference type="EMBL" id="CDMZ01001776">
    <property type="protein sequence ID" value="CEM37448.1"/>
    <property type="molecule type" value="Genomic_DNA"/>
</dbReference>
<gene>
    <name evidence="2" type="ORF">Cvel_24302</name>
</gene>
<feature type="compositionally biased region" description="Acidic residues" evidence="1">
    <location>
        <begin position="78"/>
        <end position="90"/>
    </location>
</feature>
<dbReference type="AlphaFoldDB" id="A0A0G4H217"/>
<proteinExistence type="predicted"/>
<feature type="region of interest" description="Disordered" evidence="1">
    <location>
        <begin position="56"/>
        <end position="90"/>
    </location>
</feature>
<accession>A0A0G4H217</accession>
<organism evidence="2">
    <name type="scientific">Chromera velia CCMP2878</name>
    <dbReference type="NCBI Taxonomy" id="1169474"/>
    <lineage>
        <taxon>Eukaryota</taxon>
        <taxon>Sar</taxon>
        <taxon>Alveolata</taxon>
        <taxon>Colpodellida</taxon>
        <taxon>Chromeraceae</taxon>
        <taxon>Chromera</taxon>
    </lineage>
</organism>
<dbReference type="VEuPathDB" id="CryptoDB:Cvel_24302"/>
<protein>
    <submittedName>
        <fullName evidence="2">Uncharacterized protein</fullName>
    </submittedName>
</protein>